<dbReference type="AlphaFoldDB" id="A0AA41R3T6"/>
<proteinExistence type="predicted"/>
<dbReference type="Proteomes" id="UP001165427">
    <property type="component" value="Unassembled WGS sequence"/>
</dbReference>
<sequence length="270" mass="30084">MGFRENLIKKMEIDRLAEQVRRSLAPSEGPQRIDGDAMRALLEMSRFQHLRERDLDLYVLEDPIDGPLVLVLDNGLGLYRTGVEDVALRKSPTLKEMVKIRNAIKILNDKDVVLSRKTDTLDRVLTELIDALDLSFTAADIEAMATDGQAALRNNYGEGVVEIMALFCELLGFKEAPKPFQVPHHLVWGESQPTADGRLRMAPIILFDRMHNRLKMITALIETLEKDGMAHWQQVVKGEAKADLEGAAVFDALAEQTLSRGNPAQGQGSA</sequence>
<reference evidence="1" key="1">
    <citation type="submission" date="2022-04" db="EMBL/GenBank/DDBJ databases">
        <title>Desulfatitalea alkaliphila sp. nov., a novel anaerobic sulfate-reducing bacterium isolated from terrestrial mud volcano, Taman Peninsula, Russia.</title>
        <authorList>
            <person name="Khomyakova M.A."/>
            <person name="Merkel A.Y."/>
            <person name="Slobodkin A.I."/>
        </authorList>
    </citation>
    <scope>NUCLEOTIDE SEQUENCE</scope>
    <source>
        <strain evidence="1">M08but</strain>
    </source>
</reference>
<evidence type="ECO:0000313" key="2">
    <source>
        <dbReference type="Proteomes" id="UP001165427"/>
    </source>
</evidence>
<name>A0AA41R3T6_9BACT</name>
<dbReference type="RefSeq" id="WP_246911087.1">
    <property type="nucleotide sequence ID" value="NZ_JALJRB010000017.1"/>
</dbReference>
<gene>
    <name evidence="1" type="ORF">MRX98_14645</name>
</gene>
<organism evidence="1 2">
    <name type="scientific">Desulfatitalea alkaliphila</name>
    <dbReference type="NCBI Taxonomy" id="2929485"/>
    <lineage>
        <taxon>Bacteria</taxon>
        <taxon>Pseudomonadati</taxon>
        <taxon>Thermodesulfobacteriota</taxon>
        <taxon>Desulfobacteria</taxon>
        <taxon>Desulfobacterales</taxon>
        <taxon>Desulfosarcinaceae</taxon>
        <taxon>Desulfatitalea</taxon>
    </lineage>
</organism>
<keyword evidence="2" id="KW-1185">Reference proteome</keyword>
<comment type="caution">
    <text evidence="1">The sequence shown here is derived from an EMBL/GenBank/DDBJ whole genome shotgun (WGS) entry which is preliminary data.</text>
</comment>
<accession>A0AA41R3T6</accession>
<evidence type="ECO:0000313" key="1">
    <source>
        <dbReference type="EMBL" id="MCJ8501819.1"/>
    </source>
</evidence>
<protein>
    <submittedName>
        <fullName evidence="1">Uncharacterized protein</fullName>
    </submittedName>
</protein>
<dbReference type="EMBL" id="JALJRB010000017">
    <property type="protein sequence ID" value="MCJ8501819.1"/>
    <property type="molecule type" value="Genomic_DNA"/>
</dbReference>